<dbReference type="AlphaFoldDB" id="A0AA40CC47"/>
<dbReference type="Proteomes" id="UP001175000">
    <property type="component" value="Unassembled WGS sequence"/>
</dbReference>
<accession>A0AA40CC47</accession>
<name>A0AA40CC47_9PEZI</name>
<dbReference type="EMBL" id="JAULSU010000001">
    <property type="protein sequence ID" value="KAK0632735.1"/>
    <property type="molecule type" value="Genomic_DNA"/>
</dbReference>
<protein>
    <submittedName>
        <fullName evidence="1">Uncharacterized protein</fullName>
    </submittedName>
</protein>
<comment type="caution">
    <text evidence="1">The sequence shown here is derived from an EMBL/GenBank/DDBJ whole genome shotgun (WGS) entry which is preliminary data.</text>
</comment>
<proteinExistence type="predicted"/>
<evidence type="ECO:0000313" key="2">
    <source>
        <dbReference type="Proteomes" id="UP001175000"/>
    </source>
</evidence>
<reference evidence="1" key="1">
    <citation type="submission" date="2023-06" db="EMBL/GenBank/DDBJ databases">
        <title>Genome-scale phylogeny and comparative genomics of the fungal order Sordariales.</title>
        <authorList>
            <consortium name="Lawrence Berkeley National Laboratory"/>
            <person name="Hensen N."/>
            <person name="Bonometti L."/>
            <person name="Westerberg I."/>
            <person name="Brannstrom I.O."/>
            <person name="Guillou S."/>
            <person name="Cros-Aarteil S."/>
            <person name="Calhoun S."/>
            <person name="Haridas S."/>
            <person name="Kuo A."/>
            <person name="Mondo S."/>
            <person name="Pangilinan J."/>
            <person name="Riley R."/>
            <person name="Labutti K."/>
            <person name="Andreopoulos B."/>
            <person name="Lipzen A."/>
            <person name="Chen C."/>
            <person name="Yanf M."/>
            <person name="Daum C."/>
            <person name="Ng V."/>
            <person name="Clum A."/>
            <person name="Steindorff A."/>
            <person name="Ohm R."/>
            <person name="Martin F."/>
            <person name="Silar P."/>
            <person name="Natvig D."/>
            <person name="Lalanne C."/>
            <person name="Gautier V."/>
            <person name="Ament-Velasquez S.L."/>
            <person name="Kruys A."/>
            <person name="Hutchinson M.I."/>
            <person name="Powell A.J."/>
            <person name="Barry K."/>
            <person name="Miller A.N."/>
            <person name="Grigoriev I.V."/>
            <person name="Debuchy R."/>
            <person name="Gladieux P."/>
            <person name="Thoren M.H."/>
            <person name="Johannesson H."/>
        </authorList>
    </citation>
    <scope>NUCLEOTIDE SEQUENCE</scope>
    <source>
        <strain evidence="1">CBS 606.72</strain>
    </source>
</reference>
<keyword evidence="2" id="KW-1185">Reference proteome</keyword>
<evidence type="ECO:0000313" key="1">
    <source>
        <dbReference type="EMBL" id="KAK0632735.1"/>
    </source>
</evidence>
<sequence length="224" mass="24963">MEVVCALSRFGKLLASTPAVSASFPQHYLRVWPHFSQAQSMGLVLACVISSRRQLPTSNHRAFPLLQHLSFCGQQLCFSGIFSSYNKLAPNNRFASATTFSSILPPTTFFLRQQIFLLQPLVSDQPSGFDLSTTRLLRLADLVRTSPLALATIRHLVISLHHGDSIPIKRYGQRLAFKPINHHLIIPHYPLILTLTPVIHLSALTSHSLESDISVVLSFPRSVF</sequence>
<gene>
    <name evidence="1" type="ORF">B0T14DRAFT_41978</name>
</gene>
<organism evidence="1 2">
    <name type="scientific">Immersiella caudata</name>
    <dbReference type="NCBI Taxonomy" id="314043"/>
    <lineage>
        <taxon>Eukaryota</taxon>
        <taxon>Fungi</taxon>
        <taxon>Dikarya</taxon>
        <taxon>Ascomycota</taxon>
        <taxon>Pezizomycotina</taxon>
        <taxon>Sordariomycetes</taxon>
        <taxon>Sordariomycetidae</taxon>
        <taxon>Sordariales</taxon>
        <taxon>Lasiosphaeriaceae</taxon>
        <taxon>Immersiella</taxon>
    </lineage>
</organism>